<proteinExistence type="predicted"/>
<name>A0ABR8F5K7_NOSLI</name>
<accession>A0ABR8F5K7</accession>
<reference evidence="1 2" key="1">
    <citation type="journal article" date="2020" name="ISME J.">
        <title>Comparative genomics reveals insights into cyanobacterial evolution and habitat adaptation.</title>
        <authorList>
            <person name="Chen M.Y."/>
            <person name="Teng W.K."/>
            <person name="Zhao L."/>
            <person name="Hu C.X."/>
            <person name="Zhou Y.K."/>
            <person name="Han B.P."/>
            <person name="Song L.R."/>
            <person name="Shu W.S."/>
        </authorList>
    </citation>
    <scope>NUCLEOTIDE SEQUENCE [LARGE SCALE GENOMIC DNA]</scope>
    <source>
        <strain evidence="1 2">FACHB-391</strain>
    </source>
</reference>
<evidence type="ECO:0000313" key="1">
    <source>
        <dbReference type="EMBL" id="MBD2565276.1"/>
    </source>
</evidence>
<protein>
    <submittedName>
        <fullName evidence="1">Uncharacterized protein</fullName>
    </submittedName>
</protein>
<organism evidence="1 2">
    <name type="scientific">Nostoc linckia FACHB-391</name>
    <dbReference type="NCBI Taxonomy" id="2692906"/>
    <lineage>
        <taxon>Bacteria</taxon>
        <taxon>Bacillati</taxon>
        <taxon>Cyanobacteriota</taxon>
        <taxon>Cyanophyceae</taxon>
        <taxon>Nostocales</taxon>
        <taxon>Nostocaceae</taxon>
        <taxon>Nostoc</taxon>
    </lineage>
</organism>
<dbReference type="Proteomes" id="UP000604661">
    <property type="component" value="Unassembled WGS sequence"/>
</dbReference>
<keyword evidence="2" id="KW-1185">Reference proteome</keyword>
<sequence>MFHVSCFRRVSVAFHGCCEAETLMQPLKLFHQTFCETLLSILALNSLSLCQHRVKAKSDFLSVAFL</sequence>
<dbReference type="EMBL" id="JACJTE010000076">
    <property type="protein sequence ID" value="MBD2565276.1"/>
    <property type="molecule type" value="Genomic_DNA"/>
</dbReference>
<evidence type="ECO:0000313" key="2">
    <source>
        <dbReference type="Proteomes" id="UP000604661"/>
    </source>
</evidence>
<comment type="caution">
    <text evidence="1">The sequence shown here is derived from an EMBL/GenBank/DDBJ whole genome shotgun (WGS) entry which is preliminary data.</text>
</comment>
<gene>
    <name evidence="1" type="ORF">H6G95_32825</name>
</gene>